<gene>
    <name evidence="3" type="ORF">SAM23877_3458</name>
</gene>
<feature type="compositionally biased region" description="Pro residues" evidence="1">
    <location>
        <begin position="65"/>
        <end position="74"/>
    </location>
</feature>
<accession>A0A0K2ATS3</accession>
<evidence type="ECO:0000256" key="2">
    <source>
        <dbReference type="SAM" id="Phobius"/>
    </source>
</evidence>
<feature type="transmembrane region" description="Helical" evidence="2">
    <location>
        <begin position="344"/>
        <end position="364"/>
    </location>
</feature>
<dbReference type="AlphaFoldDB" id="A0A0K2ATS3"/>
<organism evidence="3 4">
    <name type="scientific">Streptomyces ambofaciens (strain ATCC 23877 / 3486 / DSM 40053 / JCM 4204 / NBRC 12836 / NRRL B-2516)</name>
    <dbReference type="NCBI Taxonomy" id="278992"/>
    <lineage>
        <taxon>Bacteria</taxon>
        <taxon>Bacillati</taxon>
        <taxon>Actinomycetota</taxon>
        <taxon>Actinomycetes</taxon>
        <taxon>Kitasatosporales</taxon>
        <taxon>Streptomycetaceae</taxon>
        <taxon>Streptomyces</taxon>
    </lineage>
</organism>
<keyword evidence="2" id="KW-0472">Membrane</keyword>
<dbReference type="NCBIfam" id="NF047619">
    <property type="entry name" value="NADase_discoid"/>
    <property type="match status" value="1"/>
</dbReference>
<evidence type="ECO:0000313" key="3">
    <source>
        <dbReference type="EMBL" id="AKZ56505.1"/>
    </source>
</evidence>
<dbReference type="RefSeq" id="WP_053133168.1">
    <property type="nucleotide sequence ID" value="NZ_CP012382.1"/>
</dbReference>
<feature type="compositionally biased region" description="Basic and acidic residues" evidence="1">
    <location>
        <begin position="117"/>
        <end position="130"/>
    </location>
</feature>
<evidence type="ECO:0000256" key="1">
    <source>
        <dbReference type="SAM" id="MobiDB-lite"/>
    </source>
</evidence>
<dbReference type="STRING" id="1889.SAM40697_3139"/>
<dbReference type="PANTHER" id="PTHR42746">
    <property type="entry name" value="DIADENOSINE 5',5'''-P1,P4-TETRAPHOSPHATE PHOSPHORYLASE"/>
    <property type="match status" value="1"/>
</dbReference>
<reference evidence="4" key="1">
    <citation type="journal article" date="2015" name="J. Biotechnol.">
        <title>Complete genome sequence of Streptomyces ambofaciens ATCC 23877, the spiramycin producer.</title>
        <authorList>
            <person name="Thibessard A."/>
            <person name="Haas D."/>
            <person name="Gerbaud C."/>
            <person name="Aigle B."/>
            <person name="Lautru S."/>
            <person name="Pernodet J.L."/>
            <person name="Leblond P."/>
        </authorList>
    </citation>
    <scope>NUCLEOTIDE SEQUENCE [LARGE SCALE GENOMIC DNA]</scope>
    <source>
        <strain evidence="4">ATCC 23877 / 3486 / DSM 40053 / JCM 4204 / NBRC 12836 / NRRL B-2516</strain>
    </source>
</reference>
<evidence type="ECO:0008006" key="5">
    <source>
        <dbReference type="Google" id="ProtNLM"/>
    </source>
</evidence>
<evidence type="ECO:0000313" key="4">
    <source>
        <dbReference type="Proteomes" id="UP000061018"/>
    </source>
</evidence>
<dbReference type="InterPro" id="IPR053364">
    <property type="entry name" value="Fork-head_TF_regulator"/>
</dbReference>
<dbReference type="SUPFAM" id="SSF49785">
    <property type="entry name" value="Galactose-binding domain-like"/>
    <property type="match status" value="1"/>
</dbReference>
<proteinExistence type="predicted"/>
<dbReference type="InterPro" id="IPR057561">
    <property type="entry name" value="NADase_transloc"/>
</dbReference>
<dbReference type="KEGG" id="samb:SAM23877_3458"/>
<name>A0A0K2ATS3_STRA7</name>
<dbReference type="InterPro" id="IPR008979">
    <property type="entry name" value="Galactose-bd-like_sf"/>
</dbReference>
<keyword evidence="2" id="KW-0812">Transmembrane</keyword>
<dbReference type="PANTHER" id="PTHR42746:SF2">
    <property type="entry name" value="DIADENOSINE 5',5'''-P1,P4-TETRAPHOSPHATE PHOSPHORYLASE 2-RELATED"/>
    <property type="match status" value="1"/>
</dbReference>
<feature type="compositionally biased region" description="Low complexity" evidence="1">
    <location>
        <begin position="131"/>
        <end position="192"/>
    </location>
</feature>
<sequence length="526" mass="54310">MTTQNCAECGTRAEPGQSFCDACGAVLRWDQAGPRTARPAASSPDRGPGWDAFSRPGPGGTGVPPARPGLPAPEPTGGRRDDDTDETPVVPHPRRPADADGPGGTAAATPATAHAPDAPDHTADGPDHTPRPTGAATTGSAGAAGAAGAAAAAAAAGSAGTRGPGPDAAGAGDARPAAPPGAARPDGTPATGTRGSATGPRTPGVDETAPTTPMASAPPPNALTDTMSDRARSLLVPVADPNAPAPAAPPAVAPVLPGRPDADRPQVRAPGHQPDIANGPPCPWCSTPNRPDRHYCARCAMPLTRTGEHSTAPAPWWRRLFGGRRRETPWAGDRPRLRRVFDRIGTWITLAVVVTLAVLGFVYVPDGVQATRDHFAKRAPVAPDTVTASRSYTGHKPQLVFDKRSNTWWGPGISRSGQGEWIEARFTEPTRLLDLIITPGVSTHADKLNESALPHRVEATITTKDGSTTTRDLTLDQGAGGQRRPFRVGEVTKVRFTIESAHAASADKQVAIAEIEFFGPSSANRS</sequence>
<keyword evidence="2" id="KW-1133">Transmembrane helix</keyword>
<dbReference type="EMBL" id="CP012382">
    <property type="protein sequence ID" value="AKZ56505.1"/>
    <property type="molecule type" value="Genomic_DNA"/>
</dbReference>
<feature type="compositionally biased region" description="Low complexity" evidence="1">
    <location>
        <begin position="105"/>
        <end position="116"/>
    </location>
</feature>
<protein>
    <recommendedName>
        <fullName evidence="5">Zinc ribbon domain-containing protein</fullName>
    </recommendedName>
</protein>
<dbReference type="Proteomes" id="UP000061018">
    <property type="component" value="Chromosome"/>
</dbReference>
<dbReference type="Gene3D" id="2.60.120.260">
    <property type="entry name" value="Galactose-binding domain-like"/>
    <property type="match status" value="1"/>
</dbReference>
<feature type="region of interest" description="Disordered" evidence="1">
    <location>
        <begin position="33"/>
        <end position="226"/>
    </location>
</feature>